<dbReference type="EMBL" id="CP003130">
    <property type="protein sequence ID" value="AEU37120.1"/>
    <property type="molecule type" value="Genomic_DNA"/>
</dbReference>
<feature type="region of interest" description="Disordered" evidence="1">
    <location>
        <begin position="1"/>
        <end position="33"/>
    </location>
</feature>
<gene>
    <name evidence="2" type="ordered locus">AciX8_2813</name>
</gene>
<evidence type="ECO:0000256" key="1">
    <source>
        <dbReference type="SAM" id="MobiDB-lite"/>
    </source>
</evidence>
<reference evidence="2 3" key="1">
    <citation type="submission" date="2011-11" db="EMBL/GenBank/DDBJ databases">
        <title>Complete sequence of Granulicella mallensis MP5ACTX8.</title>
        <authorList>
            <consortium name="US DOE Joint Genome Institute"/>
            <person name="Lucas S."/>
            <person name="Copeland A."/>
            <person name="Lapidus A."/>
            <person name="Cheng J.-F."/>
            <person name="Goodwin L."/>
            <person name="Pitluck S."/>
            <person name="Peters L."/>
            <person name="Lu M."/>
            <person name="Detter J.C."/>
            <person name="Han C."/>
            <person name="Tapia R."/>
            <person name="Land M."/>
            <person name="Hauser L."/>
            <person name="Kyrpides N."/>
            <person name="Ivanova N."/>
            <person name="Mikhailova N."/>
            <person name="Pagani I."/>
            <person name="Rawat S."/>
            <person name="Mannisto M."/>
            <person name="Haggblom M."/>
            <person name="Woyke T."/>
        </authorList>
    </citation>
    <scope>NUCLEOTIDE SEQUENCE [LARGE SCALE GENOMIC DNA]</scope>
    <source>
        <strain evidence="3">ATCC BAA-1857 / DSM 23137 / MP5ACTX8</strain>
    </source>
</reference>
<name>G8NP16_GRAMM</name>
<dbReference type="Proteomes" id="UP000007113">
    <property type="component" value="Chromosome"/>
</dbReference>
<dbReference type="KEGG" id="gma:AciX8_2813"/>
<organism evidence="2 3">
    <name type="scientific">Granulicella mallensis (strain ATCC BAA-1857 / DSM 23137 / MP5ACTX8)</name>
    <dbReference type="NCBI Taxonomy" id="682795"/>
    <lineage>
        <taxon>Bacteria</taxon>
        <taxon>Pseudomonadati</taxon>
        <taxon>Acidobacteriota</taxon>
        <taxon>Terriglobia</taxon>
        <taxon>Terriglobales</taxon>
        <taxon>Acidobacteriaceae</taxon>
        <taxon>Granulicella</taxon>
    </lineage>
</organism>
<keyword evidence="3" id="KW-1185">Reference proteome</keyword>
<proteinExistence type="predicted"/>
<sequence length="112" mass="12402">MMAFSQGASTRLRPLQLRPIEPGSSHCNSPRSGSQSLLLLKFVQTMTQDVPPPHQGVLRSEQALTFLSVKKRRKSLSQASELSAFSCQEGCTALNLTLQDLISRPCLYIHTF</sequence>
<evidence type="ECO:0000313" key="3">
    <source>
        <dbReference type="Proteomes" id="UP000007113"/>
    </source>
</evidence>
<dbReference type="AlphaFoldDB" id="G8NP16"/>
<evidence type="ECO:0000313" key="2">
    <source>
        <dbReference type="EMBL" id="AEU37120.1"/>
    </source>
</evidence>
<dbReference type="HOGENOM" id="CLU_2142374_0_0_0"/>
<accession>G8NP16</accession>
<protein>
    <submittedName>
        <fullName evidence="2">Uncharacterized protein</fullName>
    </submittedName>
</protein>